<feature type="non-terminal residue" evidence="2">
    <location>
        <position position="935"/>
    </location>
</feature>
<feature type="region of interest" description="Disordered" evidence="1">
    <location>
        <begin position="800"/>
        <end position="846"/>
    </location>
</feature>
<comment type="caution">
    <text evidence="2">The sequence shown here is derived from an EMBL/GenBank/DDBJ whole genome shotgun (WGS) entry which is preliminary data.</text>
</comment>
<protein>
    <submittedName>
        <fullName evidence="2">Uncharacterized protein</fullName>
    </submittedName>
</protein>
<gene>
    <name evidence="2" type="ORF">PR048_031445</name>
</gene>
<evidence type="ECO:0000313" key="2">
    <source>
        <dbReference type="EMBL" id="KAJ8867642.1"/>
    </source>
</evidence>
<feature type="region of interest" description="Disordered" evidence="1">
    <location>
        <begin position="15"/>
        <end position="56"/>
    </location>
</feature>
<keyword evidence="3" id="KW-1185">Reference proteome</keyword>
<dbReference type="EMBL" id="JARBHB010000015">
    <property type="protein sequence ID" value="KAJ8867642.1"/>
    <property type="molecule type" value="Genomic_DNA"/>
</dbReference>
<sequence length="935" mass="102764">MSVGAEICAVVNPRQRQPPRGVNQGVIHVDPPVPPADSLAAPSSGDRGNGRQSSRLTSQPLFPFAERIDDLRIWSHCGTIWLKCGDLGKSGAAWDISVEDGRRQVRYLWCEWTRGRDNPKSSRPTVHENARRSLKDFALNSEISRKVANLKGKYFHLHGRNPRVYLPKCTVVIRSFLASGDPLLFGIDGRPPKFFNCSCKTWLSGRREFDSTFQVSLLQKGRGEAPSGCFSSAIVLTMAPNVVAKRARNGAVLSLEGRKVKGQNSVRDMLYNVSLASPCCGACMNAPTHLQGERVTSESDYIQPTTGQHGPAVRVSSAVAVIAVSRGTDISLKVQITLWSFSSFDWLKRVVARVDCLHTNREGSACLQLSCAFLAAKRASSEGRLFLARHWPHRPYAQGAQLTTDGKTRVCGVSYIACAGMPSQYSTSSSSLAQHIVKSYMALTQSKPTVPYEVEKMLAVWDGLPSLQRGGVFVKLHVSRPLGGPAGLQVWAARGPSRPRNYDCLPLPRPPPPPPGFVRKIGDNSLAGAGFALRVILPQGTYRGLANEMSRRPLRRTSRAILEGSPTGSCGVRGGERWDRKEGSCRLAAITHFKRAKYQHGTGMRLWFPHTTYDCGLSAPGLVPSFDSFVSSTTVEVTWSTLMECCWAEKQFSVGNGLRGGGSGYCAVIASTLHPHCLRGCNRSRPNATPRAERRRIWRRAAELLTPEVLNRIAIEELCLGRKGVGRIIKHPSVNENQFPDTRRGQSLPDHNTTSTMIHSSLKILDVKSSIGPPPNLKHEHRYETVVEWSGEVRVALNSEVLRADEGDNGTAPERNGETPEKIHRPAASIRERPSTGIEPGSPWWEASSLTTIPPRPLLRSNVQHSCWSYSRAATSPEAEILVPVVMEQRLNARWGRSPKKKKNPSPTSGIVRHDSHLRKSGSDPRRKSDRGPSS</sequence>
<evidence type="ECO:0000313" key="3">
    <source>
        <dbReference type="Proteomes" id="UP001159363"/>
    </source>
</evidence>
<name>A0ABQ9G850_9NEOP</name>
<dbReference type="Proteomes" id="UP001159363">
    <property type="component" value="Chromosome 14"/>
</dbReference>
<reference evidence="2 3" key="1">
    <citation type="submission" date="2023-02" db="EMBL/GenBank/DDBJ databases">
        <title>LHISI_Scaffold_Assembly.</title>
        <authorList>
            <person name="Stuart O.P."/>
            <person name="Cleave R."/>
            <person name="Magrath M.J.L."/>
            <person name="Mikheyev A.S."/>
        </authorList>
    </citation>
    <scope>NUCLEOTIDE SEQUENCE [LARGE SCALE GENOMIC DNA]</scope>
    <source>
        <strain evidence="2">Daus_M_001</strain>
        <tissue evidence="2">Leg muscle</tissue>
    </source>
</reference>
<accession>A0ABQ9G850</accession>
<proteinExistence type="predicted"/>
<feature type="region of interest" description="Disordered" evidence="1">
    <location>
        <begin position="893"/>
        <end position="935"/>
    </location>
</feature>
<evidence type="ECO:0000256" key="1">
    <source>
        <dbReference type="SAM" id="MobiDB-lite"/>
    </source>
</evidence>
<feature type="compositionally biased region" description="Basic and acidic residues" evidence="1">
    <location>
        <begin position="815"/>
        <end position="834"/>
    </location>
</feature>
<organism evidence="2 3">
    <name type="scientific">Dryococelus australis</name>
    <dbReference type="NCBI Taxonomy" id="614101"/>
    <lineage>
        <taxon>Eukaryota</taxon>
        <taxon>Metazoa</taxon>
        <taxon>Ecdysozoa</taxon>
        <taxon>Arthropoda</taxon>
        <taxon>Hexapoda</taxon>
        <taxon>Insecta</taxon>
        <taxon>Pterygota</taxon>
        <taxon>Neoptera</taxon>
        <taxon>Polyneoptera</taxon>
        <taxon>Phasmatodea</taxon>
        <taxon>Verophasmatodea</taxon>
        <taxon>Anareolatae</taxon>
        <taxon>Phasmatidae</taxon>
        <taxon>Eurycanthinae</taxon>
        <taxon>Dryococelus</taxon>
    </lineage>
</organism>
<feature type="compositionally biased region" description="Basic and acidic residues" evidence="1">
    <location>
        <begin position="921"/>
        <end position="935"/>
    </location>
</feature>